<dbReference type="Gene3D" id="3.40.50.300">
    <property type="entry name" value="P-loop containing nucleotide triphosphate hydrolases"/>
    <property type="match status" value="2"/>
</dbReference>
<organism evidence="3 4">
    <name type="scientific">Listeria fleischmannii 1991</name>
    <dbReference type="NCBI Taxonomy" id="1430899"/>
    <lineage>
        <taxon>Bacteria</taxon>
        <taxon>Bacillati</taxon>
        <taxon>Bacillota</taxon>
        <taxon>Bacilli</taxon>
        <taxon>Bacillales</taxon>
        <taxon>Listeriaceae</taxon>
        <taxon>Listeria</taxon>
    </lineage>
</organism>
<feature type="coiled-coil region" evidence="1">
    <location>
        <begin position="604"/>
        <end position="652"/>
    </location>
</feature>
<dbReference type="InterPro" id="IPR027417">
    <property type="entry name" value="P-loop_NTPase"/>
</dbReference>
<dbReference type="RefSeq" id="WP_059140186.1">
    <property type="nucleotide sequence ID" value="NZ_KQ130619.1"/>
</dbReference>
<evidence type="ECO:0000256" key="1">
    <source>
        <dbReference type="SAM" id="Coils"/>
    </source>
</evidence>
<dbReference type="PANTHER" id="PTHR41259:SF1">
    <property type="entry name" value="DOUBLE-STRAND BREAK REPAIR RAD50 ATPASE, PUTATIVE-RELATED"/>
    <property type="match status" value="1"/>
</dbReference>
<reference evidence="3 4" key="1">
    <citation type="journal article" date="2015" name="Genome Biol. Evol.">
        <title>Comparative Genomics of Listeria Sensu Lato: Genus-Wide Differences in Evolutionary Dynamics and the Progressive Gain of Complex, Potentially Pathogenicity-Related Traits through Lateral Gene Transfer.</title>
        <authorList>
            <person name="Chiara M."/>
            <person name="Caruso M."/>
            <person name="D'Erchia A.M."/>
            <person name="Manzari C."/>
            <person name="Fraccalvieri R."/>
            <person name="Goffredo E."/>
            <person name="Latorre L."/>
            <person name="Miccolupo A."/>
            <person name="Padalino I."/>
            <person name="Santagada G."/>
            <person name="Chiocco D."/>
            <person name="Pesole G."/>
            <person name="Horner D.S."/>
            <person name="Parisi A."/>
        </authorList>
    </citation>
    <scope>NUCLEOTIDE SEQUENCE [LARGE SCALE GENOMIC DNA]</scope>
    <source>
        <strain evidence="3 4">1991</strain>
    </source>
</reference>
<evidence type="ECO:0000259" key="2">
    <source>
        <dbReference type="Pfam" id="PF13514"/>
    </source>
</evidence>
<dbReference type="EMBL" id="AZHO01000030">
    <property type="protein sequence ID" value="KMT58394.1"/>
    <property type="molecule type" value="Genomic_DNA"/>
</dbReference>
<feature type="coiled-coil region" evidence="1">
    <location>
        <begin position="506"/>
        <end position="533"/>
    </location>
</feature>
<feature type="domain" description="YhaN AAA" evidence="2">
    <location>
        <begin position="1"/>
        <end position="196"/>
    </location>
</feature>
<sequence length="901" mass="104849">MKISSISILGYGKWSNVEFNQLADFQLIYGGNEAGKSTIMAFIHSILFGFPTKQSTIPRMEPKNKGPYGGKITLTETKLGTVTIERLRGKATGDVTVQVENGAIFGEEKLAEILGEMDRHTYEAIFSFDIHGLQQVHQMKQSEFEKQLLATGTSGSDTLLKAIEQLEKQMDQLFKPSGRNPKINQAIQETNKVHESYLVAKQKNDSYAALLAELTELDEASQNRFNEQKKLAGELSNLEWMKDKWPVYSEWQTLQEKTKQDFYFPVDGNIRLEHFINRLRERENELLQLQERKKVLEEPTFSNDVILNKAEALEIESLLEMWPVYQERKAAFQELRYTERKQLEQVTLHFGDTVPSFNSNMDRQVEQIVHAMAEIDSDFQTEELTLTFFKKEEESVQEEIDSLEQVMLPIKEWGAGSAHSVKSRGWEDFMFPLSTFALLLAIVMAIFTTSFWTLGLVLLFGCSALFFYMRNRPQNAGNSFVYEEQKRYRDKWQQLYAKMDSIAHKKAHSEELLQEMAGEKANLEAQQALLYEKFSMQPKNDFLRDMAEVKEQIALQKSLAVTRNQLVEKEKLITSWEEKLSAITGDVNSKEEHVAILRQNLISYRDNQTNFAKREEKLEQLDNQIDLLERDVSGLKIEKDNLMAQADAHSEEDFRQKGLLAKEYEQARERLLLIEAELPNPESFEAYRNLAELKEREFSVKQKMADLDAKGRDSERQRAELKHEIERLEEGGVYANQKQMFYLAQTDLTELAEEWFVLKNAHEILKKTVTHLQEEKFPKALQFASTYFSKLTHQRYKRIYFEGGRIRVENTDQVIFTPEELSQATKEQLYLALRFALIEMIAGDYPFPILIDDGFVNFDKKRLDLMMELLRYQKTNNQVIFFTCHEEASKYFSPDDRLMLY</sequence>
<accession>A0A0J8GBW6</accession>
<dbReference type="AlphaFoldDB" id="A0A0J8GBW6"/>
<dbReference type="InterPro" id="IPR038734">
    <property type="entry name" value="YhaN_AAA"/>
</dbReference>
<dbReference type="PANTHER" id="PTHR41259">
    <property type="entry name" value="DOUBLE-STRAND BREAK REPAIR RAD50 ATPASE, PUTATIVE-RELATED"/>
    <property type="match status" value="1"/>
</dbReference>
<evidence type="ECO:0000313" key="3">
    <source>
        <dbReference type="EMBL" id="KMT58394.1"/>
    </source>
</evidence>
<gene>
    <name evidence="3" type="ORF">X560_2220</name>
</gene>
<dbReference type="Pfam" id="PF13514">
    <property type="entry name" value="AAA_27"/>
    <property type="match status" value="1"/>
</dbReference>
<comment type="caution">
    <text evidence="3">The sequence shown here is derived from an EMBL/GenBank/DDBJ whole genome shotgun (WGS) entry which is preliminary data.</text>
</comment>
<dbReference type="OrthoDB" id="9764467at2"/>
<keyword evidence="1" id="KW-0175">Coiled coil</keyword>
<evidence type="ECO:0000313" key="4">
    <source>
        <dbReference type="Proteomes" id="UP000052258"/>
    </source>
</evidence>
<keyword evidence="4" id="KW-1185">Reference proteome</keyword>
<proteinExistence type="predicted"/>
<dbReference type="SUPFAM" id="SSF52540">
    <property type="entry name" value="P-loop containing nucleoside triphosphate hydrolases"/>
    <property type="match status" value="1"/>
</dbReference>
<dbReference type="Proteomes" id="UP000052258">
    <property type="component" value="Unassembled WGS sequence"/>
</dbReference>
<name>A0A0J8GBW6_9LIST</name>
<feature type="coiled-coil region" evidence="1">
    <location>
        <begin position="704"/>
        <end position="731"/>
    </location>
</feature>
<dbReference type="PATRIC" id="fig|1430899.3.peg.2269"/>
<protein>
    <recommendedName>
        <fullName evidence="2">YhaN AAA domain-containing protein</fullName>
    </recommendedName>
</protein>